<evidence type="ECO:0000313" key="2">
    <source>
        <dbReference type="EMBL" id="KAJ8065624.1"/>
    </source>
</evidence>
<gene>
    <name evidence="2" type="ORF">OCU04_006299</name>
</gene>
<sequence>MGDGTIIFDTYPASITLQTMSTLSQNDLAGQVEEASSGKVDEPSSVLSQVPTMQSDTLPLVSASRQPHLSDNEVFLNAEESISSEELKHVTKPLTSTAIEALTANSSEDKDHKSLKDLVESFEKLRLELIDLSEERVERSIQSSVLDEKRILIDKFDNLSFVFHEVNENIKKNNDLIQKINDELGVNYPLQELRVFSMSDTDEHIVKFTASLREQAAAKKEQLRKEFEAVKLEISMVLGIPTINTSSPSNIKPAQSKNDTTDVVARILEDNASLQIKLDAAQKAQARAEAALEQYKACPPQSNSTTTALKQESERIEASLPFYRVTAQFSSRVRHGFHHSGRRIHHGGVIREIEGRGPASKEVIDLRNETCHKGDIAIDFALFMVDPNRTGWNVGGERYNDFLKSYRITPEECKTIFLFSKGYPPSILLEPLNMHATMYRCYFKTIYRCNSKNDKEFEASFERLLLHYRRLLSTNGISLWTDRHRSLVNHLTADKQAKADQKMMEEIVRDTIAHEKAQHVVRA</sequence>
<feature type="coiled-coil region" evidence="1">
    <location>
        <begin position="264"/>
        <end position="298"/>
    </location>
</feature>
<keyword evidence="3" id="KW-1185">Reference proteome</keyword>
<keyword evidence="1" id="KW-0175">Coiled coil</keyword>
<comment type="caution">
    <text evidence="2">The sequence shown here is derived from an EMBL/GenBank/DDBJ whole genome shotgun (WGS) entry which is preliminary data.</text>
</comment>
<dbReference type="OrthoDB" id="3524457at2759"/>
<protein>
    <submittedName>
        <fullName evidence="2">Uncharacterized protein</fullName>
    </submittedName>
</protein>
<name>A0A9X0AMR6_9HELO</name>
<organism evidence="2 3">
    <name type="scientific">Sclerotinia nivalis</name>
    <dbReference type="NCBI Taxonomy" id="352851"/>
    <lineage>
        <taxon>Eukaryota</taxon>
        <taxon>Fungi</taxon>
        <taxon>Dikarya</taxon>
        <taxon>Ascomycota</taxon>
        <taxon>Pezizomycotina</taxon>
        <taxon>Leotiomycetes</taxon>
        <taxon>Helotiales</taxon>
        <taxon>Sclerotiniaceae</taxon>
        <taxon>Sclerotinia</taxon>
    </lineage>
</organism>
<evidence type="ECO:0000313" key="3">
    <source>
        <dbReference type="Proteomes" id="UP001152300"/>
    </source>
</evidence>
<dbReference type="AlphaFoldDB" id="A0A9X0AMR6"/>
<evidence type="ECO:0000256" key="1">
    <source>
        <dbReference type="SAM" id="Coils"/>
    </source>
</evidence>
<proteinExistence type="predicted"/>
<reference evidence="2" key="1">
    <citation type="submission" date="2022-11" db="EMBL/GenBank/DDBJ databases">
        <title>Genome Resource of Sclerotinia nivalis Strain SnTB1, a Plant Pathogen Isolated from American Ginseng.</title>
        <authorList>
            <person name="Fan S."/>
        </authorList>
    </citation>
    <scope>NUCLEOTIDE SEQUENCE</scope>
    <source>
        <strain evidence="2">SnTB1</strain>
    </source>
</reference>
<dbReference type="EMBL" id="JAPEIS010000006">
    <property type="protein sequence ID" value="KAJ8065624.1"/>
    <property type="molecule type" value="Genomic_DNA"/>
</dbReference>
<accession>A0A9X0AMR6</accession>
<dbReference type="Proteomes" id="UP001152300">
    <property type="component" value="Unassembled WGS sequence"/>
</dbReference>